<feature type="region of interest" description="Disordered" evidence="1">
    <location>
        <begin position="28"/>
        <end position="47"/>
    </location>
</feature>
<proteinExistence type="predicted"/>
<reference evidence="2 3" key="1">
    <citation type="journal article" date="2010" name="Stand. Genomic Sci.">
        <title>Complete genome sequence of Thermaerobacter marianensis type strain (7p75a).</title>
        <authorList>
            <person name="Han C."/>
            <person name="Gu W."/>
            <person name="Zhang X."/>
            <person name="Lapidus A."/>
            <person name="Nolan M."/>
            <person name="Copeland A."/>
            <person name="Lucas S."/>
            <person name="Del Rio T.G."/>
            <person name="Tice H."/>
            <person name="Cheng J.F."/>
            <person name="Tapia R."/>
            <person name="Goodwin L."/>
            <person name="Pitluck S."/>
            <person name="Pagani I."/>
            <person name="Ivanova N."/>
            <person name="Mavromatis K."/>
            <person name="Mikhailova N."/>
            <person name="Pati A."/>
            <person name="Chen A."/>
            <person name="Palaniappan K."/>
            <person name="Land M."/>
            <person name="Hauser L."/>
            <person name="Chang Y.J."/>
            <person name="Jeffries C.D."/>
            <person name="Schneider S."/>
            <person name="Rohde M."/>
            <person name="Goker M."/>
            <person name="Pukall R."/>
            <person name="Woyke T."/>
            <person name="Bristow J."/>
            <person name="Eisen J.A."/>
            <person name="Markowitz V."/>
            <person name="Hugenholtz P."/>
            <person name="Kyrpides N.C."/>
            <person name="Klenk H.P."/>
            <person name="Detter J.C."/>
        </authorList>
    </citation>
    <scope>NUCLEOTIDE SEQUENCE [LARGE SCALE GENOMIC DNA]</scope>
    <source>
        <strain evidence="3">ATCC 700841 / DSM 12885 / JCM 10246 / 7p75a</strain>
    </source>
</reference>
<evidence type="ECO:0000313" key="3">
    <source>
        <dbReference type="Proteomes" id="UP000008915"/>
    </source>
</evidence>
<gene>
    <name evidence="2" type="ordered locus">Tmar_0226</name>
</gene>
<reference evidence="3" key="2">
    <citation type="journal article" date="2010" name="Stand. Genomic Sci.">
        <title>Complete genome sequence of Thermaerobacter marianensis type strain (7p75aT).</title>
        <authorList>
            <person name="Han C."/>
            <person name="Gu W."/>
            <person name="Zhang X."/>
            <person name="Lapidus A."/>
            <person name="Nolan M."/>
            <person name="Copeland A."/>
            <person name="Lucas S."/>
            <person name="Glavina Del Rio T."/>
            <person name="Tice H."/>
            <person name="Cheng J."/>
            <person name="Tapia R."/>
            <person name="Goodwin L."/>
            <person name="Pitluck S."/>
            <person name="Pagani I."/>
            <person name="Ivanova N."/>
            <person name="Mavromatis K."/>
            <person name="Mikhailova N."/>
            <person name="Pati A."/>
            <person name="Chen A."/>
            <person name="Palaniappan K."/>
            <person name="Land M."/>
            <person name="Hauser L."/>
            <person name="Chang Y."/>
            <person name="Jeffries C."/>
            <person name="Schneider S."/>
            <person name="Rohde M."/>
            <person name="Goker M."/>
            <person name="Pukall R."/>
            <person name="Woyke T."/>
            <person name="Bristow J."/>
            <person name="Eisen J."/>
            <person name="Markowitz V."/>
            <person name="Hugenholtz P."/>
            <person name="Kyrpides N."/>
            <person name="Klenk H."/>
            <person name="Detter J."/>
        </authorList>
    </citation>
    <scope>NUCLEOTIDE SEQUENCE [LARGE SCALE GENOMIC DNA]</scope>
    <source>
        <strain evidence="3">ATCC 700841 / DSM 12885 / JCM 10246 / 7p75a</strain>
    </source>
</reference>
<dbReference type="HOGENOM" id="CLU_3174239_0_0_9"/>
<evidence type="ECO:0000313" key="2">
    <source>
        <dbReference type="EMBL" id="ADU50351.1"/>
    </source>
</evidence>
<keyword evidence="3" id="KW-1185">Reference proteome</keyword>
<dbReference type="Proteomes" id="UP000008915">
    <property type="component" value="Chromosome"/>
</dbReference>
<evidence type="ECO:0000256" key="1">
    <source>
        <dbReference type="SAM" id="MobiDB-lite"/>
    </source>
</evidence>
<dbReference type="EMBL" id="CP002344">
    <property type="protein sequence ID" value="ADU50351.1"/>
    <property type="molecule type" value="Genomic_DNA"/>
</dbReference>
<dbReference type="STRING" id="644966.Tmar_0226"/>
<dbReference type="AlphaFoldDB" id="E6SM21"/>
<name>E6SM21_THEM7</name>
<organism evidence="2 3">
    <name type="scientific">Thermaerobacter marianensis (strain ATCC 700841 / DSM 12885 / JCM 10246 / 7p75a)</name>
    <dbReference type="NCBI Taxonomy" id="644966"/>
    <lineage>
        <taxon>Bacteria</taxon>
        <taxon>Bacillati</taxon>
        <taxon>Bacillota</taxon>
        <taxon>Clostridia</taxon>
        <taxon>Eubacteriales</taxon>
        <taxon>Clostridiales Family XVII. Incertae Sedis</taxon>
        <taxon>Thermaerobacter</taxon>
    </lineage>
</organism>
<dbReference type="KEGG" id="tmr:Tmar_0226"/>
<sequence>MGRARPAVARRPIIVRAGELAEAVERRARNPAAGTVADTVDPVSGTE</sequence>
<protein>
    <submittedName>
        <fullName evidence="2">Uncharacterized protein</fullName>
    </submittedName>
</protein>
<accession>E6SM21</accession>